<protein>
    <submittedName>
        <fullName evidence="1">Zinc finger, CCHC-type</fullName>
    </submittedName>
</protein>
<dbReference type="EMBL" id="BKCJ011031996">
    <property type="protein sequence ID" value="GFC71128.1"/>
    <property type="molecule type" value="Genomic_DNA"/>
</dbReference>
<accession>A0A699QKW8</accession>
<organism evidence="1">
    <name type="scientific">Tanacetum cinerariifolium</name>
    <name type="common">Dalmatian daisy</name>
    <name type="synonym">Chrysanthemum cinerariifolium</name>
    <dbReference type="NCBI Taxonomy" id="118510"/>
    <lineage>
        <taxon>Eukaryota</taxon>
        <taxon>Viridiplantae</taxon>
        <taxon>Streptophyta</taxon>
        <taxon>Embryophyta</taxon>
        <taxon>Tracheophyta</taxon>
        <taxon>Spermatophyta</taxon>
        <taxon>Magnoliopsida</taxon>
        <taxon>eudicotyledons</taxon>
        <taxon>Gunneridae</taxon>
        <taxon>Pentapetalae</taxon>
        <taxon>asterids</taxon>
        <taxon>campanulids</taxon>
        <taxon>Asterales</taxon>
        <taxon>Asteraceae</taxon>
        <taxon>Asteroideae</taxon>
        <taxon>Anthemideae</taxon>
        <taxon>Anthemidinae</taxon>
        <taxon>Tanacetum</taxon>
    </lineage>
</organism>
<name>A0A699QKW8_TANCI</name>
<evidence type="ECO:0000313" key="1">
    <source>
        <dbReference type="EMBL" id="GFC71128.1"/>
    </source>
</evidence>
<proteinExistence type="predicted"/>
<comment type="caution">
    <text evidence="1">The sequence shown here is derived from an EMBL/GenBank/DDBJ whole genome shotgun (WGS) entry which is preliminary data.</text>
</comment>
<feature type="non-terminal residue" evidence="1">
    <location>
        <position position="125"/>
    </location>
</feature>
<dbReference type="AlphaFoldDB" id="A0A699QKW8"/>
<gene>
    <name evidence="1" type="ORF">Tci_843098</name>
</gene>
<reference evidence="1" key="1">
    <citation type="journal article" date="2019" name="Sci. Rep.">
        <title>Draft genome of Tanacetum cinerariifolium, the natural source of mosquito coil.</title>
        <authorList>
            <person name="Yamashiro T."/>
            <person name="Shiraishi A."/>
            <person name="Satake H."/>
            <person name="Nakayama K."/>
        </authorList>
    </citation>
    <scope>NUCLEOTIDE SEQUENCE</scope>
</reference>
<sequence length="125" mass="14014">MTGNVVDSCNQRNTGFNESGEYKKTYIGSGVSTGSMQVLHGFEFEVEPLGDHIFKNEAAFEVDAVEKIYAHESLIFNNTVACEIISKWKAGLKDDMDARSDVYVLSNGCRKCSDDNDGYYWEYTP</sequence>